<dbReference type="EMBL" id="MEYS01000001">
    <property type="protein sequence ID" value="OGD34427.1"/>
    <property type="molecule type" value="Genomic_DNA"/>
</dbReference>
<accession>A0A1F5BUY9</accession>
<sequence length="626" mass="68032">MDSRLEEFEKKLYKKEEGGPGKQKSYEVYKEADSKKPKVGWEKGERRRGARIGGRDITVLAGILFFSAAVAFGYYLYYSSGNTFDKKNVNVDIAGPEIISAGDQASFSVTYRNNTKLNLKDAEVLFVWPDKTILENQAAQTSLKEKAEFGLIVPHQEKNAIFKGRIFGSPGEEKEIKAVFRYAPEGFNSLFEETKTIKVKIAAAPLALAINAPAQVVSGKDVDIALEYQNQSDAYFPNMAIKITYPAGFALVAANPPPTLANNAVWQLGTVRERSSGVIKLKGNFSGAQGEPKPLYVELGSSEKEDEFIVYATASSATTIASSALFVFQTVNNSRDFVANPGTILQYKIRYKNTTDTQIPNAVILANIDSALVDMKSLNIQWGAFDSRTNSLIWNGRSVPALQVLDPKEEGEVSFSLNAKPSFLPKNFSDKNLAIASSVKITSSLGPENPQGLPIDGEDQLSVKINTQFSFNGQAYYLGGPLSNGGPIPPKVGQKTTYAISWQLSNTTNDVDDIEATAVLPPDIEWTGAVFPQDAPITFDKVTGTVTWKPSKVFAGTGVLLPVERVDFQVSFTPSFMHVGQPVNLVSGALLTATDMFTGTVMERQVPVVTSSLLNTLKSGEGTVTQ</sequence>
<comment type="caution">
    <text evidence="3">The sequence shown here is derived from an EMBL/GenBank/DDBJ whole genome shotgun (WGS) entry which is preliminary data.</text>
</comment>
<dbReference type="AlphaFoldDB" id="A0A1F5BUY9"/>
<keyword evidence="2" id="KW-1133">Transmembrane helix</keyword>
<dbReference type="STRING" id="1797298.A2988_02795"/>
<feature type="region of interest" description="Disordered" evidence="1">
    <location>
        <begin position="15"/>
        <end position="45"/>
    </location>
</feature>
<evidence type="ECO:0000256" key="1">
    <source>
        <dbReference type="SAM" id="MobiDB-lite"/>
    </source>
</evidence>
<evidence type="ECO:0008006" key="5">
    <source>
        <dbReference type="Google" id="ProtNLM"/>
    </source>
</evidence>
<keyword evidence="2" id="KW-0812">Transmembrane</keyword>
<gene>
    <name evidence="3" type="ORF">A2988_02795</name>
</gene>
<name>A0A1F5BUY9_9BACT</name>
<evidence type="ECO:0000313" key="3">
    <source>
        <dbReference type="EMBL" id="OGD34427.1"/>
    </source>
</evidence>
<feature type="transmembrane region" description="Helical" evidence="2">
    <location>
        <begin position="57"/>
        <end position="77"/>
    </location>
</feature>
<reference evidence="3 4" key="1">
    <citation type="journal article" date="2016" name="Nat. Commun.">
        <title>Thousands of microbial genomes shed light on interconnected biogeochemical processes in an aquifer system.</title>
        <authorList>
            <person name="Anantharaman K."/>
            <person name="Brown C.T."/>
            <person name="Hug L.A."/>
            <person name="Sharon I."/>
            <person name="Castelle C.J."/>
            <person name="Probst A.J."/>
            <person name="Thomas B.C."/>
            <person name="Singh A."/>
            <person name="Wilkins M.J."/>
            <person name="Karaoz U."/>
            <person name="Brodie E.L."/>
            <person name="Williams K.H."/>
            <person name="Hubbard S.S."/>
            <person name="Banfield J.F."/>
        </authorList>
    </citation>
    <scope>NUCLEOTIDE SEQUENCE [LARGE SCALE GENOMIC DNA]</scope>
</reference>
<evidence type="ECO:0000313" key="4">
    <source>
        <dbReference type="Proteomes" id="UP000176650"/>
    </source>
</evidence>
<keyword evidence="2" id="KW-0472">Membrane</keyword>
<evidence type="ECO:0000256" key="2">
    <source>
        <dbReference type="SAM" id="Phobius"/>
    </source>
</evidence>
<protein>
    <recommendedName>
        <fullName evidence="5">DUF11 domain-containing protein</fullName>
    </recommendedName>
</protein>
<proteinExistence type="predicted"/>
<dbReference type="Proteomes" id="UP000176650">
    <property type="component" value="Unassembled WGS sequence"/>
</dbReference>
<organism evidence="3 4">
    <name type="scientific">Candidatus Azambacteria bacterium RIFCSPLOWO2_01_FULL_46_25</name>
    <dbReference type="NCBI Taxonomy" id="1797298"/>
    <lineage>
        <taxon>Bacteria</taxon>
        <taxon>Candidatus Azamiibacteriota</taxon>
    </lineage>
</organism>